<dbReference type="AlphaFoldDB" id="A0A0E9PDX7"/>
<name>A0A0E9PDX7_ANGAN</name>
<reference evidence="1" key="1">
    <citation type="submission" date="2014-11" db="EMBL/GenBank/DDBJ databases">
        <authorList>
            <person name="Amaro Gonzalez C."/>
        </authorList>
    </citation>
    <scope>NUCLEOTIDE SEQUENCE</scope>
</reference>
<sequence>MRDNSLTLPLLVSLSYG</sequence>
<protein>
    <submittedName>
        <fullName evidence="1">Uncharacterized protein</fullName>
    </submittedName>
</protein>
<reference evidence="1" key="2">
    <citation type="journal article" date="2015" name="Fish Shellfish Immunol.">
        <title>Early steps in the European eel (Anguilla anguilla)-Vibrio vulnificus interaction in the gills: Role of the RtxA13 toxin.</title>
        <authorList>
            <person name="Callol A."/>
            <person name="Pajuelo D."/>
            <person name="Ebbesson L."/>
            <person name="Teles M."/>
            <person name="MacKenzie S."/>
            <person name="Amaro C."/>
        </authorList>
    </citation>
    <scope>NUCLEOTIDE SEQUENCE</scope>
</reference>
<evidence type="ECO:0000313" key="1">
    <source>
        <dbReference type="EMBL" id="JAH02492.1"/>
    </source>
</evidence>
<proteinExistence type="predicted"/>
<dbReference type="EMBL" id="GBXM01106085">
    <property type="protein sequence ID" value="JAH02492.1"/>
    <property type="molecule type" value="Transcribed_RNA"/>
</dbReference>
<organism evidence="1">
    <name type="scientific">Anguilla anguilla</name>
    <name type="common">European freshwater eel</name>
    <name type="synonym">Muraena anguilla</name>
    <dbReference type="NCBI Taxonomy" id="7936"/>
    <lineage>
        <taxon>Eukaryota</taxon>
        <taxon>Metazoa</taxon>
        <taxon>Chordata</taxon>
        <taxon>Craniata</taxon>
        <taxon>Vertebrata</taxon>
        <taxon>Euteleostomi</taxon>
        <taxon>Actinopterygii</taxon>
        <taxon>Neopterygii</taxon>
        <taxon>Teleostei</taxon>
        <taxon>Anguilliformes</taxon>
        <taxon>Anguillidae</taxon>
        <taxon>Anguilla</taxon>
    </lineage>
</organism>
<accession>A0A0E9PDX7</accession>